<dbReference type="RefSeq" id="WP_119516699.1">
    <property type="nucleotide sequence ID" value="NZ_NQYH01000012.1"/>
</dbReference>
<dbReference type="GO" id="GO:0003676">
    <property type="term" value="F:nucleic acid binding"/>
    <property type="evidence" value="ECO:0007669"/>
    <property type="project" value="InterPro"/>
</dbReference>
<evidence type="ECO:0000256" key="2">
    <source>
        <dbReference type="ARBA" id="ARBA00022691"/>
    </source>
</evidence>
<accession>A0A3A1YRX8</accession>
<dbReference type="Gene3D" id="3.40.50.150">
    <property type="entry name" value="Vaccinia Virus protein VP39"/>
    <property type="match status" value="1"/>
</dbReference>
<dbReference type="PANTHER" id="PTHR18895:SF74">
    <property type="entry name" value="MTRF1L RELEASE FACTOR GLUTAMINE METHYLTRANSFERASE"/>
    <property type="match status" value="1"/>
</dbReference>
<name>A0A3A1YRX8_9BURK</name>
<evidence type="ECO:0000259" key="3">
    <source>
        <dbReference type="Pfam" id="PF05175"/>
    </source>
</evidence>
<comment type="caution">
    <text evidence="4">The sequence shown here is derived from an EMBL/GenBank/DDBJ whole genome shotgun (WGS) entry which is preliminary data.</text>
</comment>
<keyword evidence="1" id="KW-0489">Methyltransferase</keyword>
<dbReference type="CDD" id="cd02440">
    <property type="entry name" value="AdoMet_MTases"/>
    <property type="match status" value="1"/>
</dbReference>
<dbReference type="SUPFAM" id="SSF53335">
    <property type="entry name" value="S-adenosyl-L-methionine-dependent methyltransferases"/>
    <property type="match status" value="1"/>
</dbReference>
<dbReference type="PROSITE" id="PS00092">
    <property type="entry name" value="N6_MTASE"/>
    <property type="match status" value="1"/>
</dbReference>
<dbReference type="GO" id="GO:0032259">
    <property type="term" value="P:methylation"/>
    <property type="evidence" value="ECO:0007669"/>
    <property type="project" value="UniProtKB-KW"/>
</dbReference>
<protein>
    <recommendedName>
        <fullName evidence="3">Methyltransferase small domain-containing protein</fullName>
    </recommendedName>
</protein>
<dbReference type="InterPro" id="IPR007848">
    <property type="entry name" value="Small_mtfrase_dom"/>
</dbReference>
<keyword evidence="2" id="KW-0949">S-adenosyl-L-methionine</keyword>
<organism evidence="4 5">
    <name type="scientific">Neopusillimonas maritima</name>
    <dbReference type="NCBI Taxonomy" id="2026239"/>
    <lineage>
        <taxon>Bacteria</taxon>
        <taxon>Pseudomonadati</taxon>
        <taxon>Pseudomonadota</taxon>
        <taxon>Betaproteobacteria</taxon>
        <taxon>Burkholderiales</taxon>
        <taxon>Alcaligenaceae</taxon>
        <taxon>Neopusillimonas</taxon>
    </lineage>
</organism>
<dbReference type="OrthoDB" id="267914at2"/>
<proteinExistence type="predicted"/>
<evidence type="ECO:0000256" key="1">
    <source>
        <dbReference type="ARBA" id="ARBA00022603"/>
    </source>
</evidence>
<dbReference type="EMBL" id="NQYH01000012">
    <property type="protein sequence ID" value="RIY39958.1"/>
    <property type="molecule type" value="Genomic_DNA"/>
</dbReference>
<reference evidence="4 5" key="1">
    <citation type="submission" date="2017-08" db="EMBL/GenBank/DDBJ databases">
        <title>Pusillimonas indicus sp. nov., a member of the family Alcaligenaceae isolated from surface seawater.</title>
        <authorList>
            <person name="Li J."/>
        </authorList>
    </citation>
    <scope>NUCLEOTIDE SEQUENCE [LARGE SCALE GENOMIC DNA]</scope>
    <source>
        <strain evidence="4 5">L52-1-41</strain>
    </source>
</reference>
<dbReference type="InterPro" id="IPR029063">
    <property type="entry name" value="SAM-dependent_MTases_sf"/>
</dbReference>
<dbReference type="AlphaFoldDB" id="A0A3A1YRX8"/>
<dbReference type="InterPro" id="IPR050320">
    <property type="entry name" value="N5-glutamine_MTase"/>
</dbReference>
<evidence type="ECO:0000313" key="4">
    <source>
        <dbReference type="EMBL" id="RIY39958.1"/>
    </source>
</evidence>
<keyword evidence="1" id="KW-0808">Transferase</keyword>
<evidence type="ECO:0000313" key="5">
    <source>
        <dbReference type="Proteomes" id="UP000266206"/>
    </source>
</evidence>
<sequence length="365" mass="40415">MPTPLPTITPKHLYPIADDCTADNAYQWINQGAHLLWSGDYHNGIQLLSALKRRTDKKRKQQSGPINAEAFHRYRMFQSQKASLLNRLLIKVGPEYALDLKRAPDLRGACEAAFGELSNETLIPLRMVQGALSAYAWQNKGVHIPALPEPIHVRYGVFSPVRGEYLNLIQTAKLPANTQCAFDIGTGSGVIAAILAQRGVPEIIATDTSEDAILCAAENFTRLKLQHAIRLVQADLFPPQPALADLIVCNPPWIPARPTSPIEAAVYDPGNEMLERFLSQVTQHLNPNGQVWLVMSNLAELIQLRPPNFIPYLAEKHGLRVIERLDTKPGHAKSKNTNDPLYEARAREVTSLWKLTPSAGATAKL</sequence>
<dbReference type="PANTHER" id="PTHR18895">
    <property type="entry name" value="HEMK METHYLTRANSFERASE"/>
    <property type="match status" value="1"/>
</dbReference>
<feature type="domain" description="Methyltransferase small" evidence="3">
    <location>
        <begin position="156"/>
        <end position="297"/>
    </location>
</feature>
<dbReference type="InterPro" id="IPR002052">
    <property type="entry name" value="DNA_methylase_N6_adenine_CS"/>
</dbReference>
<dbReference type="GO" id="GO:0036009">
    <property type="term" value="F:protein-glutamine N-methyltransferase activity"/>
    <property type="evidence" value="ECO:0007669"/>
    <property type="project" value="TreeGrafter"/>
</dbReference>
<dbReference type="Pfam" id="PF05175">
    <property type="entry name" value="MTS"/>
    <property type="match status" value="1"/>
</dbReference>
<dbReference type="Proteomes" id="UP000266206">
    <property type="component" value="Unassembled WGS sequence"/>
</dbReference>
<gene>
    <name evidence="4" type="ORF">CJP73_12815</name>
</gene>